<proteinExistence type="predicted"/>
<evidence type="ECO:0000256" key="1">
    <source>
        <dbReference type="SAM" id="MobiDB-lite"/>
    </source>
</evidence>
<reference evidence="2 3" key="1">
    <citation type="submission" date="2021-06" db="EMBL/GenBank/DDBJ databases">
        <title>Caerostris extrusa draft genome.</title>
        <authorList>
            <person name="Kono N."/>
            <person name="Arakawa K."/>
        </authorList>
    </citation>
    <scope>NUCLEOTIDE SEQUENCE [LARGE SCALE GENOMIC DNA]</scope>
</reference>
<protein>
    <submittedName>
        <fullName evidence="2">Uncharacterized protein</fullName>
    </submittedName>
</protein>
<organism evidence="2 3">
    <name type="scientific">Caerostris extrusa</name>
    <name type="common">Bark spider</name>
    <name type="synonym">Caerostris bankana</name>
    <dbReference type="NCBI Taxonomy" id="172846"/>
    <lineage>
        <taxon>Eukaryota</taxon>
        <taxon>Metazoa</taxon>
        <taxon>Ecdysozoa</taxon>
        <taxon>Arthropoda</taxon>
        <taxon>Chelicerata</taxon>
        <taxon>Arachnida</taxon>
        <taxon>Araneae</taxon>
        <taxon>Araneomorphae</taxon>
        <taxon>Entelegynae</taxon>
        <taxon>Araneoidea</taxon>
        <taxon>Araneidae</taxon>
        <taxon>Caerostris</taxon>
    </lineage>
</organism>
<name>A0AAV4X1N7_CAEEX</name>
<evidence type="ECO:0000313" key="3">
    <source>
        <dbReference type="Proteomes" id="UP001054945"/>
    </source>
</evidence>
<dbReference type="Proteomes" id="UP001054945">
    <property type="component" value="Unassembled WGS sequence"/>
</dbReference>
<evidence type="ECO:0000313" key="2">
    <source>
        <dbReference type="EMBL" id="GIY88419.1"/>
    </source>
</evidence>
<keyword evidence="3" id="KW-1185">Reference proteome</keyword>
<gene>
    <name evidence="2" type="ORF">CEXT_715191</name>
</gene>
<dbReference type="EMBL" id="BPLR01017064">
    <property type="protein sequence ID" value="GIY88419.1"/>
    <property type="molecule type" value="Genomic_DNA"/>
</dbReference>
<comment type="caution">
    <text evidence="2">The sequence shown here is derived from an EMBL/GenBank/DDBJ whole genome shotgun (WGS) entry which is preliminary data.</text>
</comment>
<accession>A0AAV4X1N7</accession>
<feature type="region of interest" description="Disordered" evidence="1">
    <location>
        <begin position="42"/>
        <end position="72"/>
    </location>
</feature>
<dbReference type="AlphaFoldDB" id="A0AAV4X1N7"/>
<sequence>MTGEKGFGGAGHAKVTIGRRGRISGTCDEDLQTTRGGVLQESVTPLLRISGGKEGNKRKKKRQSSPLSPLSEYQMTGRNKVWGAAGHAKVVIRRRGGLPECVTGIFRRHGWCSRICHMSCEYWSERKETVEDRPFSV</sequence>